<dbReference type="Gene3D" id="3.40.50.300">
    <property type="entry name" value="P-loop containing nucleotide triphosphate hydrolases"/>
    <property type="match status" value="1"/>
</dbReference>
<evidence type="ECO:0000256" key="1">
    <source>
        <dbReference type="ARBA" id="ARBA00022737"/>
    </source>
</evidence>
<accession>A0A317SP48</accession>
<dbReference type="InterPro" id="IPR036770">
    <property type="entry name" value="Ankyrin_rpt-contain_sf"/>
</dbReference>
<dbReference type="Pfam" id="PF22939">
    <property type="entry name" value="WHD_GPIID"/>
    <property type="match status" value="1"/>
</dbReference>
<organism evidence="4 5">
    <name type="scientific">Tuber magnatum</name>
    <name type="common">white Piedmont truffle</name>
    <dbReference type="NCBI Taxonomy" id="42249"/>
    <lineage>
        <taxon>Eukaryota</taxon>
        <taxon>Fungi</taxon>
        <taxon>Dikarya</taxon>
        <taxon>Ascomycota</taxon>
        <taxon>Pezizomycotina</taxon>
        <taxon>Pezizomycetes</taxon>
        <taxon>Pezizales</taxon>
        <taxon>Tuberaceae</taxon>
        <taxon>Tuber</taxon>
    </lineage>
</organism>
<gene>
    <name evidence="4" type="ORF">C7212DRAFT_345212</name>
</gene>
<dbReference type="InterPro" id="IPR056884">
    <property type="entry name" value="NPHP3-like_N"/>
</dbReference>
<feature type="domain" description="NACHT" evidence="3">
    <location>
        <begin position="100"/>
        <end position="245"/>
    </location>
</feature>
<evidence type="ECO:0000256" key="2">
    <source>
        <dbReference type="SAM" id="MobiDB-lite"/>
    </source>
</evidence>
<keyword evidence="1" id="KW-0677">Repeat</keyword>
<dbReference type="SUPFAM" id="SSF52540">
    <property type="entry name" value="P-loop containing nucleoside triphosphate hydrolases"/>
    <property type="match status" value="1"/>
</dbReference>
<protein>
    <submittedName>
        <fullName evidence="4">NACHT-ANK domain protein transcript variant 3</fullName>
    </submittedName>
</protein>
<comment type="caution">
    <text evidence="4">The sequence shown here is derived from an EMBL/GenBank/DDBJ whole genome shotgun (WGS) entry which is preliminary data.</text>
</comment>
<evidence type="ECO:0000259" key="3">
    <source>
        <dbReference type="PROSITE" id="PS50837"/>
    </source>
</evidence>
<dbReference type="Proteomes" id="UP000246991">
    <property type="component" value="Unassembled WGS sequence"/>
</dbReference>
<dbReference type="PANTHER" id="PTHR10039">
    <property type="entry name" value="AMELOGENIN"/>
    <property type="match status" value="1"/>
</dbReference>
<evidence type="ECO:0000313" key="5">
    <source>
        <dbReference type="Proteomes" id="UP000246991"/>
    </source>
</evidence>
<name>A0A317SP48_9PEZI</name>
<dbReference type="PROSITE" id="PS50837">
    <property type="entry name" value="NACHT"/>
    <property type="match status" value="1"/>
</dbReference>
<feature type="region of interest" description="Disordered" evidence="2">
    <location>
        <begin position="1"/>
        <end position="24"/>
    </location>
</feature>
<keyword evidence="5" id="KW-1185">Reference proteome</keyword>
<dbReference type="PANTHER" id="PTHR10039:SF14">
    <property type="entry name" value="NACHT DOMAIN-CONTAINING PROTEIN"/>
    <property type="match status" value="1"/>
</dbReference>
<dbReference type="AlphaFoldDB" id="A0A317SP48"/>
<reference evidence="4 5" key="1">
    <citation type="submission" date="2018-03" db="EMBL/GenBank/DDBJ databases">
        <title>Genomes of Pezizomycetes fungi and the evolution of truffles.</title>
        <authorList>
            <person name="Murat C."/>
            <person name="Payen T."/>
            <person name="Noel B."/>
            <person name="Kuo A."/>
            <person name="Martin F.M."/>
        </authorList>
    </citation>
    <scope>NUCLEOTIDE SEQUENCE [LARGE SCALE GENOMIC DNA]</scope>
    <source>
        <strain evidence="4">091103-1</strain>
    </source>
</reference>
<dbReference type="InterPro" id="IPR054471">
    <property type="entry name" value="GPIID_WHD"/>
</dbReference>
<dbReference type="InterPro" id="IPR027417">
    <property type="entry name" value="P-loop_NTPase"/>
</dbReference>
<dbReference type="EMBL" id="PYWC01000049">
    <property type="protein sequence ID" value="PWW75226.1"/>
    <property type="molecule type" value="Genomic_DNA"/>
</dbReference>
<proteinExistence type="predicted"/>
<dbReference type="InterPro" id="IPR007111">
    <property type="entry name" value="NACHT_NTPase"/>
</dbReference>
<dbReference type="Pfam" id="PF24883">
    <property type="entry name" value="NPHP3_N"/>
    <property type="match status" value="1"/>
</dbReference>
<dbReference type="SUPFAM" id="SSF48403">
    <property type="entry name" value="Ankyrin repeat"/>
    <property type="match status" value="1"/>
</dbReference>
<dbReference type="OrthoDB" id="163438at2759"/>
<sequence>MSSEQSNTPFHLSSPQSYGFSSAPRQSIRGDYSGNVGDNNIYGSGNIIHYHGDTNLYDQILQCLYRGGYEEQRKRVREAVEGTCTEHPRYKDWLETKTSGLLWLSGDPGCGKSVIASFLVKHLKTHSNATICYFFFKDDSDEQKNATFALCAILHQMFKKRNSLVRFAEKEFKANSSKFAQEVDTLWNILVKAVAEGGCGDVICVVDALDECEERTQAQLMRLLANLSGSQSSDVALKLVVTSRPYHGIERGLGSGVTTIRLKGEDEIEAITADVARVIDEGIKDLESYWEPPGGLGDLRGVLESSADRTFIWVSLVLEILKGSEDGSPEEFANIASSAPRDLAELYTKILDKSRNHKKARRILDIVVAATRPLTLREMNIAFNISRDRRAIKDLRHPTPGFEKTLKNLCGHFVRVIDSKIYLVHQTAREFLIKGSSPGIGNWQYTLCHQDSHFALADICISYLALEEFEDDPQAIDADGYVQGKAVENYDQKYGFLDYAARNWADHFRDSQHRQMELLEFTGRICEAGSKRFQTWLQVYWFHSQWWDCCPQDWTHLIMAAWLGQRGVVEWLLEGGGDVGARYKRYGTVLNIAALRGDGDMTGALLQKNVKAYISGKEYNILRGGTLLYRRSGTRELLTSGSLSVEKSIRIDVSEQDPPRFWDEGIADLWLAE</sequence>
<evidence type="ECO:0000313" key="4">
    <source>
        <dbReference type="EMBL" id="PWW75226.1"/>
    </source>
</evidence>
<dbReference type="Gene3D" id="1.25.40.20">
    <property type="entry name" value="Ankyrin repeat-containing domain"/>
    <property type="match status" value="1"/>
</dbReference>